<protein>
    <submittedName>
        <fullName evidence="1">Uncharacterized protein</fullName>
    </submittedName>
</protein>
<dbReference type="OrthoDB" id="5871448at2"/>
<reference evidence="1 2" key="1">
    <citation type="submission" date="2018-01" db="EMBL/GenBank/DDBJ databases">
        <title>Draft genome sequences of six Vibrio diazotrophicus strains isolated from deep-sea sediments of the Baltic Sea.</title>
        <authorList>
            <person name="Castillo D."/>
            <person name="Vandieken V."/>
            <person name="Chiang O."/>
            <person name="Middelboe M."/>
        </authorList>
    </citation>
    <scope>NUCLEOTIDE SEQUENCE [LARGE SCALE GENOMIC DNA]</scope>
    <source>
        <strain evidence="1 2">60.27F</strain>
    </source>
</reference>
<gene>
    <name evidence="1" type="ORF">C1N32_20815</name>
</gene>
<dbReference type="AlphaFoldDB" id="A0A2J8HSD9"/>
<name>A0A2J8HSD9_VIBDI</name>
<accession>A0A2J8HSD9</accession>
<comment type="caution">
    <text evidence="1">The sequence shown here is derived from an EMBL/GenBank/DDBJ whole genome shotgun (WGS) entry which is preliminary data.</text>
</comment>
<dbReference type="EMBL" id="POSK01000023">
    <property type="protein sequence ID" value="PNI01207.1"/>
    <property type="molecule type" value="Genomic_DNA"/>
</dbReference>
<evidence type="ECO:0000313" key="1">
    <source>
        <dbReference type="EMBL" id="PNI01207.1"/>
    </source>
</evidence>
<dbReference type="RefSeq" id="WP_102967313.1">
    <property type="nucleotide sequence ID" value="NZ_POSK01000023.1"/>
</dbReference>
<evidence type="ECO:0000313" key="2">
    <source>
        <dbReference type="Proteomes" id="UP000236449"/>
    </source>
</evidence>
<proteinExistence type="predicted"/>
<dbReference type="Proteomes" id="UP000236449">
    <property type="component" value="Unassembled WGS sequence"/>
</dbReference>
<sequence length="172" mass="18951">MFSKYLTSFKIIGVVALLGAVAYFSYDYGVTSTTAAAQKEQNRLLDKLETKESEAFKLAVELANQKPLIQTEYRTIEKKVLVYAQENPDKQCVAHDAEWLHIRADAVRAHNRAIDIQPPAAGVNDPAAAANGSGYRSDAEVLAEDVANLQTCTENAAKLDSLQKWIRAQLPK</sequence>
<organism evidence="1 2">
    <name type="scientific">Vibrio diazotrophicus</name>
    <dbReference type="NCBI Taxonomy" id="685"/>
    <lineage>
        <taxon>Bacteria</taxon>
        <taxon>Pseudomonadati</taxon>
        <taxon>Pseudomonadota</taxon>
        <taxon>Gammaproteobacteria</taxon>
        <taxon>Vibrionales</taxon>
        <taxon>Vibrionaceae</taxon>
        <taxon>Vibrio</taxon>
    </lineage>
</organism>